<proteinExistence type="predicted"/>
<feature type="compositionally biased region" description="Basic residues" evidence="1">
    <location>
        <begin position="7"/>
        <end position="21"/>
    </location>
</feature>
<organism evidence="2">
    <name type="scientific">uncultured Mycobacteriales bacterium</name>
    <dbReference type="NCBI Taxonomy" id="581187"/>
    <lineage>
        <taxon>Bacteria</taxon>
        <taxon>Bacillati</taxon>
        <taxon>Actinomycetota</taxon>
        <taxon>Actinomycetes</taxon>
        <taxon>Mycobacteriales</taxon>
        <taxon>environmental samples</taxon>
    </lineage>
</organism>
<reference evidence="2" key="1">
    <citation type="submission" date="2020-02" db="EMBL/GenBank/DDBJ databases">
        <authorList>
            <person name="Meier V. D."/>
        </authorList>
    </citation>
    <scope>NUCLEOTIDE SEQUENCE</scope>
    <source>
        <strain evidence="2">AVDCRST_MAG41</strain>
    </source>
</reference>
<dbReference type="AlphaFoldDB" id="A0A6J4K2S9"/>
<feature type="compositionally biased region" description="Gly residues" evidence="1">
    <location>
        <begin position="22"/>
        <end position="31"/>
    </location>
</feature>
<name>A0A6J4K2S9_9ACTN</name>
<feature type="region of interest" description="Disordered" evidence="1">
    <location>
        <begin position="1"/>
        <end position="38"/>
    </location>
</feature>
<feature type="non-terminal residue" evidence="2">
    <location>
        <position position="1"/>
    </location>
</feature>
<feature type="compositionally biased region" description="Low complexity" evidence="1">
    <location>
        <begin position="165"/>
        <end position="183"/>
    </location>
</feature>
<feature type="region of interest" description="Disordered" evidence="1">
    <location>
        <begin position="108"/>
        <end position="377"/>
    </location>
</feature>
<evidence type="ECO:0000256" key="1">
    <source>
        <dbReference type="SAM" id="MobiDB-lite"/>
    </source>
</evidence>
<feature type="compositionally biased region" description="Basic residues" evidence="1">
    <location>
        <begin position="118"/>
        <end position="128"/>
    </location>
</feature>
<sequence>DPGPDRRRLRLLRADRRRAGRGRAGPPGAGAGAARAPGRQRVLGAGADHRHRGAPLRRAPLPHLERARLAVRQPVHRVHRLPAPRLLGGEGPRLPDADQPRHDLRVLRAAPEPGAGPRARRRAGRRDHRPAGEPGGEGRLADRPAAVRGVRPRLHREAVADRPDGAAAGGDLPAAGPLHLRQPLLRRHVRGPAGRRLHRLAGADGRPPADRRPARGGLLRRPRLAAGRGADRLHRTAGPLLRQRRGRAGLADPGLRAGGAPGRRLPGHPGDELRRRRRAVDPHPRVPALPPGAGLPDRPHGGRPGVLPDGRPRRRAVLPGQHPGRPGGAGPLPGAGRAGAGGAVRRPARDVPVPGHAHGDRVRAAHGGQRPGPAAAM</sequence>
<feature type="compositionally biased region" description="Basic and acidic residues" evidence="1">
    <location>
        <begin position="155"/>
        <end position="164"/>
    </location>
</feature>
<dbReference type="EC" id="5.4.99.9" evidence="2"/>
<feature type="non-terminal residue" evidence="2">
    <location>
        <position position="377"/>
    </location>
</feature>
<feature type="compositionally biased region" description="Low complexity" evidence="1">
    <location>
        <begin position="108"/>
        <end position="117"/>
    </location>
</feature>
<dbReference type="EMBL" id="CADCTP010000459">
    <property type="protein sequence ID" value="CAA9294211.1"/>
    <property type="molecule type" value="Genomic_DNA"/>
</dbReference>
<feature type="compositionally biased region" description="Basic residues" evidence="1">
    <location>
        <begin position="184"/>
        <end position="199"/>
    </location>
</feature>
<feature type="compositionally biased region" description="Basic and acidic residues" evidence="1">
    <location>
        <begin position="269"/>
        <end position="284"/>
    </location>
</feature>
<dbReference type="GO" id="GO:0008767">
    <property type="term" value="F:UDP-galactopyranose mutase activity"/>
    <property type="evidence" value="ECO:0007669"/>
    <property type="project" value="UniProtKB-EC"/>
</dbReference>
<evidence type="ECO:0000313" key="2">
    <source>
        <dbReference type="EMBL" id="CAA9294211.1"/>
    </source>
</evidence>
<keyword evidence="2" id="KW-0413">Isomerase</keyword>
<protein>
    <submittedName>
        <fullName evidence="2">UDP-galactopyranose mutase</fullName>
        <ecNumber evidence="2">5.4.99.9</ecNumber>
    </submittedName>
</protein>
<gene>
    <name evidence="2" type="ORF">AVDCRST_MAG41-4694</name>
</gene>
<accession>A0A6J4K2S9</accession>
<feature type="compositionally biased region" description="Gly residues" evidence="1">
    <location>
        <begin position="325"/>
        <end position="342"/>
    </location>
</feature>